<accession>A0A7X3FK32</accession>
<dbReference type="RefSeq" id="WP_157337110.1">
    <property type="nucleotide sequence ID" value="NZ_RHLK01000009.1"/>
</dbReference>
<protein>
    <submittedName>
        <fullName evidence="1">Uncharacterized protein</fullName>
    </submittedName>
</protein>
<dbReference type="AlphaFoldDB" id="A0A7X3FK32"/>
<dbReference type="EMBL" id="RHLK01000009">
    <property type="protein sequence ID" value="MVP01062.1"/>
    <property type="molecule type" value="Genomic_DNA"/>
</dbReference>
<dbReference type="Proteomes" id="UP000490800">
    <property type="component" value="Unassembled WGS sequence"/>
</dbReference>
<proteinExistence type="predicted"/>
<organism evidence="1 2">
    <name type="scientific">Paenibacillus lutrae</name>
    <dbReference type="NCBI Taxonomy" id="2078573"/>
    <lineage>
        <taxon>Bacteria</taxon>
        <taxon>Bacillati</taxon>
        <taxon>Bacillota</taxon>
        <taxon>Bacilli</taxon>
        <taxon>Bacillales</taxon>
        <taxon>Paenibacillaceae</taxon>
        <taxon>Paenibacillus</taxon>
    </lineage>
</organism>
<keyword evidence="2" id="KW-1185">Reference proteome</keyword>
<comment type="caution">
    <text evidence="1">The sequence shown here is derived from an EMBL/GenBank/DDBJ whole genome shotgun (WGS) entry which is preliminary data.</text>
</comment>
<reference evidence="1 2" key="1">
    <citation type="journal article" date="2019" name="Microorganisms">
        <title>Paenibacillus lutrae sp. nov., A Chitinolytic Species Isolated from A River Otter in Castril Natural Park, Granada, Spain.</title>
        <authorList>
            <person name="Rodriguez M."/>
            <person name="Reina J.C."/>
            <person name="Bejar V."/>
            <person name="Llamas I."/>
        </authorList>
    </citation>
    <scope>NUCLEOTIDE SEQUENCE [LARGE SCALE GENOMIC DNA]</scope>
    <source>
        <strain evidence="1 2">N10</strain>
    </source>
</reference>
<name>A0A7X3FK32_9BACL</name>
<evidence type="ECO:0000313" key="2">
    <source>
        <dbReference type="Proteomes" id="UP000490800"/>
    </source>
</evidence>
<evidence type="ECO:0000313" key="1">
    <source>
        <dbReference type="EMBL" id="MVP01062.1"/>
    </source>
</evidence>
<sequence>MLNNRLKDDLKNKLSSLNTLISQQPDNNLKAVGNSLINNLLVTIELPEVVFQKVFYFYLVKEYPNDDAEKIVFVTLDLDQAIENYLKGDHRRIEIWAQGYKLSEYWGDLTHFNEIKETIVDYFY</sequence>
<gene>
    <name evidence="1" type="ORF">EDM21_16310</name>
</gene>